<name>A0A377FW03_9BACL</name>
<proteinExistence type="predicted"/>
<evidence type="ECO:0000313" key="4">
    <source>
        <dbReference type="Proteomes" id="UP000254060"/>
    </source>
</evidence>
<dbReference type="OrthoDB" id="2971814at2"/>
<evidence type="ECO:0000256" key="2">
    <source>
        <dbReference type="SAM" id="Phobius"/>
    </source>
</evidence>
<dbReference type="STRING" id="1397694.GCA_000702585_02590"/>
<feature type="region of interest" description="Disordered" evidence="1">
    <location>
        <begin position="61"/>
        <end position="113"/>
    </location>
</feature>
<dbReference type="EMBL" id="UGGP01000001">
    <property type="protein sequence ID" value="STO08724.1"/>
    <property type="molecule type" value="Genomic_DNA"/>
</dbReference>
<sequence>MKFYQKTWFVMISLILFFPLGVFLMWKHKKFNKLGRVVFTMFFGLIFVIAVSGILGSEENNQATSTAPIKEDVEANIESDTDEKNPESESEQQKQADSKNTALGNFSERPVMNGSKTERIGTYVHVHSDRSLITEASLIDFVQNDLPRFEDMNWVVIDLNDGYGLHFLPSMPSADYGLIEDGSLSKGYESYLIYAEEGSIQKNVNEGASGYKPLL</sequence>
<keyword evidence="2" id="KW-1133">Transmembrane helix</keyword>
<reference evidence="3 4" key="1">
    <citation type="submission" date="2018-06" db="EMBL/GenBank/DDBJ databases">
        <authorList>
            <consortium name="Pathogen Informatics"/>
            <person name="Doyle S."/>
        </authorList>
    </citation>
    <scope>NUCLEOTIDE SEQUENCE [LARGE SCALE GENOMIC DNA]</scope>
    <source>
        <strain evidence="3 4">NCTC13163</strain>
    </source>
</reference>
<evidence type="ECO:0000256" key="1">
    <source>
        <dbReference type="SAM" id="MobiDB-lite"/>
    </source>
</evidence>
<feature type="transmembrane region" description="Helical" evidence="2">
    <location>
        <begin position="38"/>
        <end position="56"/>
    </location>
</feature>
<accession>A0A377FW03</accession>
<evidence type="ECO:0000313" key="3">
    <source>
        <dbReference type="EMBL" id="STO08724.1"/>
    </source>
</evidence>
<dbReference type="AlphaFoldDB" id="A0A377FW03"/>
<keyword evidence="2" id="KW-0472">Membrane</keyword>
<dbReference type="Proteomes" id="UP000254060">
    <property type="component" value="Unassembled WGS sequence"/>
</dbReference>
<protein>
    <submittedName>
        <fullName evidence="3">Uncharacterized protein</fullName>
    </submittedName>
</protein>
<keyword evidence="2" id="KW-0812">Transmembrane</keyword>
<feature type="compositionally biased region" description="Basic and acidic residues" evidence="1">
    <location>
        <begin position="82"/>
        <end position="97"/>
    </location>
</feature>
<dbReference type="RefSeq" id="WP_029335616.1">
    <property type="nucleotide sequence ID" value="NZ_UGGP01000001.1"/>
</dbReference>
<organism evidence="3 4">
    <name type="scientific">Exiguobacterium aurantiacum</name>
    <dbReference type="NCBI Taxonomy" id="33987"/>
    <lineage>
        <taxon>Bacteria</taxon>
        <taxon>Bacillati</taxon>
        <taxon>Bacillota</taxon>
        <taxon>Bacilli</taxon>
        <taxon>Bacillales</taxon>
        <taxon>Bacillales Family XII. Incertae Sedis</taxon>
        <taxon>Exiguobacterium</taxon>
    </lineage>
</organism>
<gene>
    <name evidence="3" type="ORF">NCTC13163_02101</name>
</gene>
<feature type="transmembrane region" description="Helical" evidence="2">
    <location>
        <begin position="6"/>
        <end position="26"/>
    </location>
</feature>